<evidence type="ECO:0000259" key="3">
    <source>
        <dbReference type="Pfam" id="PF00080"/>
    </source>
</evidence>
<name>A0A0D1EAE8_9RHOB</name>
<dbReference type="Gene3D" id="2.60.40.200">
    <property type="entry name" value="Superoxide dismutase, copper/zinc binding domain"/>
    <property type="match status" value="1"/>
</dbReference>
<dbReference type="PANTHER" id="PTHR10003">
    <property type="entry name" value="SUPEROXIDE DISMUTASE CU-ZN -RELATED"/>
    <property type="match status" value="1"/>
</dbReference>
<sequence>MFRLTAALALFATPLLADAHVGARVTGDIQNREGEIIGSTSIFETASGIVRIIVTANGISPGTHGVHLHEVGECEGDFTSAGGHIAGDANHGLVEGGPHPGDLPNAYVQDDGALAMEAFAVASLSVEEHLRDPDGAALIIHAGPDDYESQPSGAAGDRVACAVLNLMPE</sequence>
<dbReference type="PATRIC" id="fig|935700.4.peg.3722"/>
<reference evidence="4 5" key="1">
    <citation type="submission" date="2015-02" db="EMBL/GenBank/DDBJ databases">
        <title>Genome Sequence of Jannaschia aquimarina DSM28248, a member of the Roseobacter clade.</title>
        <authorList>
            <person name="Voget S."/>
            <person name="Daniel R."/>
        </authorList>
    </citation>
    <scope>NUCLEOTIDE SEQUENCE [LARGE SCALE GENOMIC DNA]</scope>
    <source>
        <strain evidence="4 5">GSW-M26</strain>
    </source>
</reference>
<evidence type="ECO:0000313" key="5">
    <source>
        <dbReference type="Proteomes" id="UP000032232"/>
    </source>
</evidence>
<dbReference type="RefSeq" id="WP_043920368.1">
    <property type="nucleotide sequence ID" value="NZ_FZPF01000013.1"/>
</dbReference>
<keyword evidence="2" id="KW-0732">Signal</keyword>
<dbReference type="OrthoDB" id="5431326at2"/>
<dbReference type="InterPro" id="IPR024134">
    <property type="entry name" value="SOD_Cu/Zn_/chaperone"/>
</dbReference>
<dbReference type="InterPro" id="IPR036423">
    <property type="entry name" value="SOD-like_Cu/Zn_dom_sf"/>
</dbReference>
<gene>
    <name evidence="4" type="primary">sodC</name>
    <name evidence="4" type="ORF">jaqu_36110</name>
</gene>
<dbReference type="STRING" id="935700.jaqu_36110"/>
<organism evidence="4 5">
    <name type="scientific">Jannaschia aquimarina</name>
    <dbReference type="NCBI Taxonomy" id="935700"/>
    <lineage>
        <taxon>Bacteria</taxon>
        <taxon>Pseudomonadati</taxon>
        <taxon>Pseudomonadota</taxon>
        <taxon>Alphaproteobacteria</taxon>
        <taxon>Rhodobacterales</taxon>
        <taxon>Roseobacteraceae</taxon>
        <taxon>Jannaschia</taxon>
    </lineage>
</organism>
<proteinExistence type="inferred from homology"/>
<evidence type="ECO:0000313" key="4">
    <source>
        <dbReference type="EMBL" id="KIT14669.1"/>
    </source>
</evidence>
<comment type="caution">
    <text evidence="4">The sequence shown here is derived from an EMBL/GenBank/DDBJ whole genome shotgun (WGS) entry which is preliminary data.</text>
</comment>
<dbReference type="EC" id="1.15.1.1" evidence="4"/>
<feature type="domain" description="Superoxide dismutase copper/zinc binding" evidence="3">
    <location>
        <begin position="44"/>
        <end position="163"/>
    </location>
</feature>
<dbReference type="AlphaFoldDB" id="A0A0D1EAE8"/>
<dbReference type="EMBL" id="JYFE01000068">
    <property type="protein sequence ID" value="KIT14669.1"/>
    <property type="molecule type" value="Genomic_DNA"/>
</dbReference>
<dbReference type="InterPro" id="IPR001424">
    <property type="entry name" value="SOD_Cu_Zn_dom"/>
</dbReference>
<feature type="signal peptide" evidence="2">
    <location>
        <begin position="1"/>
        <end position="19"/>
    </location>
</feature>
<evidence type="ECO:0000256" key="1">
    <source>
        <dbReference type="ARBA" id="ARBA00010457"/>
    </source>
</evidence>
<keyword evidence="5" id="KW-1185">Reference proteome</keyword>
<dbReference type="SUPFAM" id="SSF49329">
    <property type="entry name" value="Cu,Zn superoxide dismutase-like"/>
    <property type="match status" value="1"/>
</dbReference>
<dbReference type="GO" id="GO:0004784">
    <property type="term" value="F:superoxide dismutase activity"/>
    <property type="evidence" value="ECO:0007669"/>
    <property type="project" value="UniProtKB-EC"/>
</dbReference>
<accession>A0A0D1EAE8</accession>
<dbReference type="PRINTS" id="PR00068">
    <property type="entry name" value="CUZNDISMTASE"/>
</dbReference>
<protein>
    <submittedName>
        <fullName evidence="4">SodC protein</fullName>
        <ecNumber evidence="4">1.15.1.1</ecNumber>
    </submittedName>
</protein>
<dbReference type="Pfam" id="PF00080">
    <property type="entry name" value="Sod_Cu"/>
    <property type="match status" value="1"/>
</dbReference>
<evidence type="ECO:0000256" key="2">
    <source>
        <dbReference type="SAM" id="SignalP"/>
    </source>
</evidence>
<comment type="similarity">
    <text evidence="1">Belongs to the Cu-Zn superoxide dismutase family.</text>
</comment>
<dbReference type="Proteomes" id="UP000032232">
    <property type="component" value="Unassembled WGS sequence"/>
</dbReference>
<feature type="chain" id="PRO_5002230073" evidence="2">
    <location>
        <begin position="20"/>
        <end position="169"/>
    </location>
</feature>
<dbReference type="GO" id="GO:0005507">
    <property type="term" value="F:copper ion binding"/>
    <property type="evidence" value="ECO:0007669"/>
    <property type="project" value="InterPro"/>
</dbReference>
<keyword evidence="4" id="KW-0560">Oxidoreductase</keyword>